<dbReference type="SUPFAM" id="SSF52402">
    <property type="entry name" value="Adenine nucleotide alpha hydrolases-like"/>
    <property type="match status" value="1"/>
</dbReference>
<evidence type="ECO:0000256" key="1">
    <source>
        <dbReference type="ARBA" id="ARBA00008791"/>
    </source>
</evidence>
<evidence type="ECO:0000313" key="3">
    <source>
        <dbReference type="EMBL" id="CAB4614643.1"/>
    </source>
</evidence>
<dbReference type="Pfam" id="PF00582">
    <property type="entry name" value="Usp"/>
    <property type="match status" value="1"/>
</dbReference>
<gene>
    <name evidence="3" type="ORF">UFOPK1835_01316</name>
</gene>
<dbReference type="CDD" id="cd00293">
    <property type="entry name" value="USP-like"/>
    <property type="match status" value="1"/>
</dbReference>
<accession>A0A6J6HQ25</accession>
<evidence type="ECO:0000259" key="2">
    <source>
        <dbReference type="Pfam" id="PF00582"/>
    </source>
</evidence>
<name>A0A6J6HQ25_9ZZZZ</name>
<dbReference type="PANTHER" id="PTHR46268:SF6">
    <property type="entry name" value="UNIVERSAL STRESS PROTEIN UP12"/>
    <property type="match status" value="1"/>
</dbReference>
<dbReference type="InterPro" id="IPR006016">
    <property type="entry name" value="UspA"/>
</dbReference>
<sequence>MTTTHLAGDVMAAVDFSNQTDRIVSEGMGLARATGGTLHLVHIAAGEPILAGYDKEDISPFTRQVRAGELTDEHRRLRELAEGLGAATGVDVHAVVLLGPTAQTLLEASLQLDVTHIVLGTHGHGGLHHLLVGSVAEEVVRRSHVPVVLVPIPKP</sequence>
<feature type="domain" description="UspA" evidence="2">
    <location>
        <begin position="10"/>
        <end position="151"/>
    </location>
</feature>
<protein>
    <submittedName>
        <fullName evidence="3">Unannotated protein</fullName>
    </submittedName>
</protein>
<dbReference type="AlphaFoldDB" id="A0A6J6HQ25"/>
<dbReference type="PRINTS" id="PR01438">
    <property type="entry name" value="UNVRSLSTRESS"/>
</dbReference>
<organism evidence="3">
    <name type="scientific">freshwater metagenome</name>
    <dbReference type="NCBI Taxonomy" id="449393"/>
    <lineage>
        <taxon>unclassified sequences</taxon>
        <taxon>metagenomes</taxon>
        <taxon>ecological metagenomes</taxon>
    </lineage>
</organism>
<dbReference type="Gene3D" id="3.40.50.620">
    <property type="entry name" value="HUPs"/>
    <property type="match status" value="1"/>
</dbReference>
<dbReference type="EMBL" id="CAEZUP010000057">
    <property type="protein sequence ID" value="CAB4614643.1"/>
    <property type="molecule type" value="Genomic_DNA"/>
</dbReference>
<dbReference type="PANTHER" id="PTHR46268">
    <property type="entry name" value="STRESS RESPONSE PROTEIN NHAX"/>
    <property type="match status" value="1"/>
</dbReference>
<dbReference type="InterPro" id="IPR006015">
    <property type="entry name" value="Universal_stress_UspA"/>
</dbReference>
<dbReference type="InterPro" id="IPR014729">
    <property type="entry name" value="Rossmann-like_a/b/a_fold"/>
</dbReference>
<comment type="similarity">
    <text evidence="1">Belongs to the universal stress protein A family.</text>
</comment>
<reference evidence="3" key="1">
    <citation type="submission" date="2020-05" db="EMBL/GenBank/DDBJ databases">
        <authorList>
            <person name="Chiriac C."/>
            <person name="Salcher M."/>
            <person name="Ghai R."/>
            <person name="Kavagutti S V."/>
        </authorList>
    </citation>
    <scope>NUCLEOTIDE SEQUENCE</scope>
</reference>
<proteinExistence type="inferred from homology"/>